<dbReference type="GO" id="GO:0016773">
    <property type="term" value="F:phosphotransferase activity, alcohol group as acceptor"/>
    <property type="evidence" value="ECO:0007669"/>
    <property type="project" value="InterPro"/>
</dbReference>
<dbReference type="RefSeq" id="WP_089759675.1">
    <property type="nucleotide sequence ID" value="NZ_FNGO01000008.1"/>
</dbReference>
<evidence type="ECO:0000256" key="1">
    <source>
        <dbReference type="ARBA" id="ARBA00022679"/>
    </source>
</evidence>
<sequence>MNELEKFTGVSVMIIGDLIMDQFIYGQPSRISREAPVLILDETDRRIKPGGAGNAAVNVSSLGGDAHLVSPTGNDNSWRRLAGVLEEYDISTDGVEVSDSISSAVKTRIMAGSDQIVRQQVVRVDSLEADLVSDDHRRAIEEYVKSMISKVDAVIFSDYGLGLFSEDLIGRLLEICRKSSTPSITDSRYQLLKFSGTTIATPNLEEAGRAVGFEPKSDAEVLQVGRQILSQLKSEYLLITRGRDGMTLFYSEDDYEHIPVSNKLDVYDVTGAGDTVAAAVAVGMGADMAVGRAVRLANKAAGVAVKKEGAAPVYLDELKEVV</sequence>
<dbReference type="InterPro" id="IPR002173">
    <property type="entry name" value="Carboh/pur_kinase_PfkB_CS"/>
</dbReference>
<reference evidence="5" key="1">
    <citation type="submission" date="2016-10" db="EMBL/GenBank/DDBJ databases">
        <authorList>
            <person name="Varghese N."/>
            <person name="Submissions S."/>
        </authorList>
    </citation>
    <scope>NUCLEOTIDE SEQUENCE [LARGE SCALE GENOMIC DNA]</scope>
    <source>
        <strain evidence="5">SLAS-1</strain>
    </source>
</reference>
<dbReference type="AlphaFoldDB" id="A0A1G9MLB7"/>
<evidence type="ECO:0000313" key="4">
    <source>
        <dbReference type="EMBL" id="SDL75058.1"/>
    </source>
</evidence>
<dbReference type="PANTHER" id="PTHR46969">
    <property type="entry name" value="BIFUNCTIONAL PROTEIN HLDE"/>
    <property type="match status" value="1"/>
</dbReference>
<dbReference type="PROSITE" id="PS00584">
    <property type="entry name" value="PFKB_KINASES_2"/>
    <property type="match status" value="1"/>
</dbReference>
<evidence type="ECO:0000256" key="2">
    <source>
        <dbReference type="ARBA" id="ARBA00022777"/>
    </source>
</evidence>
<gene>
    <name evidence="4" type="ORF">SAMN04488692_108104</name>
</gene>
<dbReference type="GO" id="GO:0033786">
    <property type="term" value="F:heptose-1-phosphate adenylyltransferase activity"/>
    <property type="evidence" value="ECO:0007669"/>
    <property type="project" value="TreeGrafter"/>
</dbReference>
<dbReference type="Proteomes" id="UP000199476">
    <property type="component" value="Unassembled WGS sequence"/>
</dbReference>
<dbReference type="SUPFAM" id="SSF53613">
    <property type="entry name" value="Ribokinase-like"/>
    <property type="match status" value="1"/>
</dbReference>
<keyword evidence="5" id="KW-1185">Reference proteome</keyword>
<dbReference type="InterPro" id="IPR029056">
    <property type="entry name" value="Ribokinase-like"/>
</dbReference>
<feature type="domain" description="Carbohydrate kinase PfkB" evidence="3">
    <location>
        <begin position="12"/>
        <end position="311"/>
    </location>
</feature>
<dbReference type="OrthoDB" id="9802794at2"/>
<dbReference type="CDD" id="cd01172">
    <property type="entry name" value="RfaE_like"/>
    <property type="match status" value="1"/>
</dbReference>
<dbReference type="InterPro" id="IPR011611">
    <property type="entry name" value="PfkB_dom"/>
</dbReference>
<name>A0A1G9MLB7_9FIRM</name>
<dbReference type="GO" id="GO:0033785">
    <property type="term" value="F:heptose 7-phosphate kinase activity"/>
    <property type="evidence" value="ECO:0007669"/>
    <property type="project" value="TreeGrafter"/>
</dbReference>
<dbReference type="STRING" id="321763.SAMN04488692_108104"/>
<dbReference type="InterPro" id="IPR011913">
    <property type="entry name" value="RfaE_dom_I"/>
</dbReference>
<dbReference type="PANTHER" id="PTHR46969:SF1">
    <property type="entry name" value="BIFUNCTIONAL PROTEIN HLDE"/>
    <property type="match status" value="1"/>
</dbReference>
<organism evidence="4 5">
    <name type="scientific">Halarsenatibacter silvermanii</name>
    <dbReference type="NCBI Taxonomy" id="321763"/>
    <lineage>
        <taxon>Bacteria</taxon>
        <taxon>Bacillati</taxon>
        <taxon>Bacillota</taxon>
        <taxon>Clostridia</taxon>
        <taxon>Halanaerobiales</taxon>
        <taxon>Halarsenatibacteraceae</taxon>
        <taxon>Halarsenatibacter</taxon>
    </lineage>
</organism>
<accession>A0A1G9MLB7</accession>
<dbReference type="GO" id="GO:0005829">
    <property type="term" value="C:cytosol"/>
    <property type="evidence" value="ECO:0007669"/>
    <property type="project" value="TreeGrafter"/>
</dbReference>
<dbReference type="Gene3D" id="3.40.1190.20">
    <property type="match status" value="1"/>
</dbReference>
<proteinExistence type="predicted"/>
<evidence type="ECO:0000313" key="5">
    <source>
        <dbReference type="Proteomes" id="UP000199476"/>
    </source>
</evidence>
<keyword evidence="2" id="KW-0418">Kinase</keyword>
<protein>
    <submittedName>
        <fullName evidence="4">RfaE bifunctional protein, domain I</fullName>
    </submittedName>
</protein>
<evidence type="ECO:0000259" key="3">
    <source>
        <dbReference type="Pfam" id="PF00294"/>
    </source>
</evidence>
<dbReference type="EMBL" id="FNGO01000008">
    <property type="protein sequence ID" value="SDL75058.1"/>
    <property type="molecule type" value="Genomic_DNA"/>
</dbReference>
<dbReference type="Pfam" id="PF00294">
    <property type="entry name" value="PfkB"/>
    <property type="match status" value="1"/>
</dbReference>
<keyword evidence="1" id="KW-0808">Transferase</keyword>